<dbReference type="GO" id="GO:0030246">
    <property type="term" value="F:carbohydrate binding"/>
    <property type="evidence" value="ECO:0007669"/>
    <property type="project" value="InterPro"/>
</dbReference>
<gene>
    <name evidence="2" type="ORF">METZ01_LOCUS290639</name>
</gene>
<evidence type="ECO:0000259" key="1">
    <source>
        <dbReference type="Pfam" id="PF00963"/>
    </source>
</evidence>
<dbReference type="SUPFAM" id="SSF49384">
    <property type="entry name" value="Carbohydrate-binding domain"/>
    <property type="match status" value="1"/>
</dbReference>
<dbReference type="InterPro" id="IPR002102">
    <property type="entry name" value="Cohesin_dom"/>
</dbReference>
<dbReference type="AlphaFoldDB" id="A0A382LPU3"/>
<evidence type="ECO:0000313" key="2">
    <source>
        <dbReference type="EMBL" id="SVC37785.1"/>
    </source>
</evidence>
<dbReference type="Gene3D" id="2.60.40.680">
    <property type="match status" value="1"/>
</dbReference>
<dbReference type="EMBL" id="UINC01087963">
    <property type="protein sequence ID" value="SVC37785.1"/>
    <property type="molecule type" value="Genomic_DNA"/>
</dbReference>
<feature type="domain" description="Cohesin" evidence="1">
    <location>
        <begin position="36"/>
        <end position="156"/>
    </location>
</feature>
<name>A0A382LPU3_9ZZZZ</name>
<organism evidence="2">
    <name type="scientific">marine metagenome</name>
    <dbReference type="NCBI Taxonomy" id="408172"/>
    <lineage>
        <taxon>unclassified sequences</taxon>
        <taxon>metagenomes</taxon>
        <taxon>ecological metagenomes</taxon>
    </lineage>
</organism>
<proteinExistence type="predicted"/>
<dbReference type="CDD" id="cd08547">
    <property type="entry name" value="Type_II_cohesin"/>
    <property type="match status" value="1"/>
</dbReference>
<dbReference type="GO" id="GO:0000272">
    <property type="term" value="P:polysaccharide catabolic process"/>
    <property type="evidence" value="ECO:0007669"/>
    <property type="project" value="InterPro"/>
</dbReference>
<protein>
    <recommendedName>
        <fullName evidence="1">Cohesin domain-containing protein</fullName>
    </recommendedName>
</protein>
<dbReference type="Pfam" id="PF00963">
    <property type="entry name" value="Cohesin"/>
    <property type="match status" value="1"/>
</dbReference>
<accession>A0A382LPU3</accession>
<reference evidence="2" key="1">
    <citation type="submission" date="2018-05" db="EMBL/GenBank/DDBJ databases">
        <authorList>
            <person name="Lanie J.A."/>
            <person name="Ng W.-L."/>
            <person name="Kazmierczak K.M."/>
            <person name="Andrzejewski T.M."/>
            <person name="Davidsen T.M."/>
            <person name="Wayne K.J."/>
            <person name="Tettelin H."/>
            <person name="Glass J.I."/>
            <person name="Rusch D."/>
            <person name="Podicherti R."/>
            <person name="Tsui H.-C.T."/>
            <person name="Winkler M.E."/>
        </authorList>
    </citation>
    <scope>NUCLEOTIDE SEQUENCE</scope>
</reference>
<dbReference type="InterPro" id="IPR008965">
    <property type="entry name" value="CBM2/CBM3_carb-bd_dom_sf"/>
</dbReference>
<sequence length="167" mass="17343">MTTLALLLTACEIPNLVFDNVLDVNDSDVPGISFNPGVAETSVGGTATVKIYVMEVDNLGGVYAQIQFDYTRLTVTSVAAGTFFGGAAVSAPIFIQENDGIGTLDINTFYMGAGNGVSGTGDIATIVFTANTSGDTFLNFSDYTQMADADGNIITIQSKARGMVVAK</sequence>